<reference evidence="1" key="1">
    <citation type="submission" date="2021-11" db="EMBL/GenBank/DDBJ databases">
        <authorList>
            <person name="Schell T."/>
        </authorList>
    </citation>
    <scope>NUCLEOTIDE SEQUENCE</scope>
    <source>
        <strain evidence="1">M5</strain>
    </source>
</reference>
<accession>A0A8J2RGA2</accession>
<proteinExistence type="predicted"/>
<dbReference type="EMBL" id="CAKKLH010000003">
    <property type="protein sequence ID" value="CAH0098579.1"/>
    <property type="molecule type" value="Genomic_DNA"/>
</dbReference>
<protein>
    <submittedName>
        <fullName evidence="1">Uncharacterized protein</fullName>
    </submittedName>
</protein>
<dbReference type="Proteomes" id="UP000789390">
    <property type="component" value="Unassembled WGS sequence"/>
</dbReference>
<sequence length="134" mass="15233">MVDYLIEKQLIALIHDLFSGGSDSLTPRQSFNRNCTTNWIFFCGDSLPPLAHRPRYRNVEYDHGKNFRPERHLDRNGKLFKNEAFTPVLESVPSPGRLDEFKSLPNKPPPTLEPTIGFVSGPQTFQAVVIPCVH</sequence>
<evidence type="ECO:0000313" key="1">
    <source>
        <dbReference type="EMBL" id="CAH0098579.1"/>
    </source>
</evidence>
<organism evidence="1 2">
    <name type="scientific">Daphnia galeata</name>
    <dbReference type="NCBI Taxonomy" id="27404"/>
    <lineage>
        <taxon>Eukaryota</taxon>
        <taxon>Metazoa</taxon>
        <taxon>Ecdysozoa</taxon>
        <taxon>Arthropoda</taxon>
        <taxon>Crustacea</taxon>
        <taxon>Branchiopoda</taxon>
        <taxon>Diplostraca</taxon>
        <taxon>Cladocera</taxon>
        <taxon>Anomopoda</taxon>
        <taxon>Daphniidae</taxon>
        <taxon>Daphnia</taxon>
    </lineage>
</organism>
<evidence type="ECO:0000313" key="2">
    <source>
        <dbReference type="Proteomes" id="UP000789390"/>
    </source>
</evidence>
<keyword evidence="2" id="KW-1185">Reference proteome</keyword>
<gene>
    <name evidence="1" type="ORF">DGAL_LOCUS662</name>
</gene>
<name>A0A8J2RGA2_9CRUS</name>
<dbReference type="AlphaFoldDB" id="A0A8J2RGA2"/>
<comment type="caution">
    <text evidence="1">The sequence shown here is derived from an EMBL/GenBank/DDBJ whole genome shotgun (WGS) entry which is preliminary data.</text>
</comment>
<dbReference type="OrthoDB" id="3934656at2759"/>